<name>A0ABT9I5N9_9GAMM</name>
<dbReference type="Proteomes" id="UP001231109">
    <property type="component" value="Unassembled WGS sequence"/>
</dbReference>
<proteinExistence type="predicted"/>
<dbReference type="EMBL" id="JAPJDZ010000253">
    <property type="protein sequence ID" value="MDP5138700.1"/>
    <property type="molecule type" value="Genomic_DNA"/>
</dbReference>
<organism evidence="1 2">
    <name type="scientific">Rheinheimera baltica</name>
    <dbReference type="NCBI Taxonomy" id="67576"/>
    <lineage>
        <taxon>Bacteria</taxon>
        <taxon>Pseudomonadati</taxon>
        <taxon>Pseudomonadota</taxon>
        <taxon>Gammaproteobacteria</taxon>
        <taxon>Chromatiales</taxon>
        <taxon>Chromatiaceae</taxon>
        <taxon>Rheinheimera</taxon>
    </lineage>
</organism>
<dbReference type="RefSeq" id="WP_305977803.1">
    <property type="nucleotide sequence ID" value="NZ_JAPJDZ010000253.1"/>
</dbReference>
<reference evidence="1 2" key="1">
    <citation type="submission" date="2022-11" db="EMBL/GenBank/DDBJ databases">
        <title>Viruses from the air-sea interface of a natural surface slick.</title>
        <authorList>
            <person name="Rahlff J."/>
            <person name="Holmfeldt K."/>
        </authorList>
    </citation>
    <scope>NUCLEOTIDE SEQUENCE [LARGE SCALE GENOMIC DNA]</scope>
    <source>
        <strain evidence="1 2">SMS4</strain>
    </source>
</reference>
<protein>
    <submittedName>
        <fullName evidence="1">Uncharacterized protein</fullName>
    </submittedName>
</protein>
<evidence type="ECO:0000313" key="2">
    <source>
        <dbReference type="Proteomes" id="UP001231109"/>
    </source>
</evidence>
<keyword evidence="2" id="KW-1185">Reference proteome</keyword>
<gene>
    <name evidence="1" type="ORF">ORJ04_22385</name>
</gene>
<sequence>MELFLRLFATCNDDSASEKLLERLSHEISVIAESTPLNLGRYWKIPEMYEFTFHLVPANIDLFNEIVNVSSDGWVHMGSGSELSSVWNIADGKRLFVREVQWAELQLYEPTP</sequence>
<accession>A0ABT9I5N9</accession>
<comment type="caution">
    <text evidence="1">The sequence shown here is derived from an EMBL/GenBank/DDBJ whole genome shotgun (WGS) entry which is preliminary data.</text>
</comment>
<evidence type="ECO:0000313" key="1">
    <source>
        <dbReference type="EMBL" id="MDP5138700.1"/>
    </source>
</evidence>